<organism evidence="1 2">
    <name type="scientific">Kalanchoe fedtschenkoi</name>
    <name type="common">Lavender scallops</name>
    <name type="synonym">South American air plant</name>
    <dbReference type="NCBI Taxonomy" id="63787"/>
    <lineage>
        <taxon>Eukaryota</taxon>
        <taxon>Viridiplantae</taxon>
        <taxon>Streptophyta</taxon>
        <taxon>Embryophyta</taxon>
        <taxon>Tracheophyta</taxon>
        <taxon>Spermatophyta</taxon>
        <taxon>Magnoliopsida</taxon>
        <taxon>eudicotyledons</taxon>
        <taxon>Gunneridae</taxon>
        <taxon>Pentapetalae</taxon>
        <taxon>Saxifragales</taxon>
        <taxon>Crassulaceae</taxon>
        <taxon>Kalanchoe</taxon>
    </lineage>
</organism>
<dbReference type="Gramene" id="Kaladp0042s0281.1.v1.1">
    <property type="protein sequence ID" value="Kaladp0042s0281.1.v1.1.CDS.1"/>
    <property type="gene ID" value="Kaladp0042s0281.v1.1"/>
</dbReference>
<name>A0A7N0TQQ1_KALFE</name>
<reference evidence="1" key="1">
    <citation type="submission" date="2021-01" db="UniProtKB">
        <authorList>
            <consortium name="EnsemblPlants"/>
        </authorList>
    </citation>
    <scope>IDENTIFICATION</scope>
</reference>
<sequence>MDQQPSRDFIYTLLVLSQPLHQVHCFLFKKSYKSLLNSPEIAHLLSVSSLIFS</sequence>
<dbReference type="EnsemblPlants" id="Kaladp0042s0281.1.v1.1">
    <property type="protein sequence ID" value="Kaladp0042s0281.1.v1.1.CDS.1"/>
    <property type="gene ID" value="Kaladp0042s0281.v1.1"/>
</dbReference>
<dbReference type="AlphaFoldDB" id="A0A7N0TQQ1"/>
<proteinExistence type="predicted"/>
<accession>A0A7N0TQQ1</accession>
<dbReference type="Proteomes" id="UP000594263">
    <property type="component" value="Unplaced"/>
</dbReference>
<evidence type="ECO:0000313" key="2">
    <source>
        <dbReference type="Proteomes" id="UP000594263"/>
    </source>
</evidence>
<evidence type="ECO:0000313" key="1">
    <source>
        <dbReference type="EnsemblPlants" id="Kaladp0042s0281.1.v1.1.CDS.1"/>
    </source>
</evidence>
<protein>
    <submittedName>
        <fullName evidence="1">Uncharacterized protein</fullName>
    </submittedName>
</protein>
<keyword evidence="2" id="KW-1185">Reference proteome</keyword>